<dbReference type="PANTHER" id="PTHR43547">
    <property type="entry name" value="TWO-COMPONENT HISTIDINE KINASE"/>
    <property type="match status" value="1"/>
</dbReference>
<dbReference type="SUPFAM" id="SSF63829">
    <property type="entry name" value="Calcium-dependent phosphotriesterase"/>
    <property type="match status" value="2"/>
</dbReference>
<comment type="catalytic activity">
    <reaction evidence="1">
        <text>ATP + protein L-histidine = ADP + protein N-phospho-L-histidine.</text>
        <dbReference type="EC" id="2.7.13.3"/>
    </reaction>
</comment>
<comment type="cofactor">
    <cofactor evidence="2">
        <name>[4Fe-4S] cluster</name>
        <dbReference type="ChEBI" id="CHEBI:49883"/>
    </cofactor>
</comment>
<reference evidence="17 18" key="1">
    <citation type="submission" date="2018-12" db="EMBL/GenBank/DDBJ databases">
        <authorList>
            <person name="Feng G."/>
            <person name="Zhu H."/>
        </authorList>
    </citation>
    <scope>NUCLEOTIDE SEQUENCE [LARGE SCALE GENOMIC DNA]</scope>
    <source>
        <strain evidence="17 18">9PBR-2</strain>
    </source>
</reference>
<dbReference type="SUPFAM" id="SSF55874">
    <property type="entry name" value="ATPase domain of HSP90 chaperone/DNA topoisomerase II/histidine kinase"/>
    <property type="match status" value="1"/>
</dbReference>
<keyword evidence="9" id="KW-0479">Metal-binding</keyword>
<comment type="function">
    <text evidence="12">Member of the two-component regulatory system NreB/NreC involved in the control of dissimilatory nitrate/nitrite reduction in response to oxygen. NreB functions as a direct oxygen sensor histidine kinase which is autophosphorylated, in the absence of oxygen, probably at the conserved histidine residue, and transfers its phosphate group probably to a conserved aspartate residue of NreC. NreB/NreC activates the expression of the nitrate (narGHJI) and nitrite (nir) reductase operons, as well as the putative nitrate transporter gene narT.</text>
</comment>
<evidence type="ECO:0000256" key="14">
    <source>
        <dbReference type="SAM" id="Phobius"/>
    </source>
</evidence>
<dbReference type="SMART" id="SM00387">
    <property type="entry name" value="HATPase_c"/>
    <property type="match status" value="1"/>
</dbReference>
<dbReference type="InterPro" id="IPR003594">
    <property type="entry name" value="HATPase_dom"/>
</dbReference>
<dbReference type="InterPro" id="IPR005467">
    <property type="entry name" value="His_kinase_dom"/>
</dbReference>
<evidence type="ECO:0000256" key="4">
    <source>
        <dbReference type="ARBA" id="ARBA00012438"/>
    </source>
</evidence>
<evidence type="ECO:0000259" key="16">
    <source>
        <dbReference type="PROSITE" id="PS50109"/>
    </source>
</evidence>
<evidence type="ECO:0000256" key="9">
    <source>
        <dbReference type="ARBA" id="ARBA00022723"/>
    </source>
</evidence>
<dbReference type="InterPro" id="IPR011123">
    <property type="entry name" value="Y_Y_Y"/>
</dbReference>
<dbReference type="GO" id="GO:0005737">
    <property type="term" value="C:cytoplasm"/>
    <property type="evidence" value="ECO:0007669"/>
    <property type="project" value="UniProtKB-SubCell"/>
</dbReference>
<keyword evidence="10" id="KW-0408">Iron</keyword>
<dbReference type="InterPro" id="IPR015943">
    <property type="entry name" value="WD40/YVTN_repeat-like_dom_sf"/>
</dbReference>
<dbReference type="PRINTS" id="PR00344">
    <property type="entry name" value="BCTRLSENSOR"/>
</dbReference>
<evidence type="ECO:0000256" key="2">
    <source>
        <dbReference type="ARBA" id="ARBA00001966"/>
    </source>
</evidence>
<evidence type="ECO:0000256" key="10">
    <source>
        <dbReference type="ARBA" id="ARBA00023004"/>
    </source>
</evidence>
<evidence type="ECO:0000256" key="11">
    <source>
        <dbReference type="ARBA" id="ARBA00023014"/>
    </source>
</evidence>
<protein>
    <recommendedName>
        <fullName evidence="5">Oxygen sensor histidine kinase NreB</fullName>
        <ecNumber evidence="4">2.7.13.3</ecNumber>
    </recommendedName>
    <alternativeName>
        <fullName evidence="13">Nitrogen regulation protein B</fullName>
    </alternativeName>
</protein>
<dbReference type="Pfam" id="PF07494">
    <property type="entry name" value="Reg_prop"/>
    <property type="match status" value="10"/>
</dbReference>
<dbReference type="InterPro" id="IPR036890">
    <property type="entry name" value="HATPase_C_sf"/>
</dbReference>
<accession>A0A3R9UIK5</accession>
<proteinExistence type="predicted"/>
<evidence type="ECO:0000256" key="15">
    <source>
        <dbReference type="SAM" id="SignalP"/>
    </source>
</evidence>
<comment type="subcellular location">
    <subcellularLocation>
        <location evidence="3">Cytoplasm</location>
    </subcellularLocation>
</comment>
<dbReference type="EMBL" id="RWIS01000007">
    <property type="protein sequence ID" value="RSK32386.1"/>
    <property type="molecule type" value="Genomic_DNA"/>
</dbReference>
<dbReference type="Gene3D" id="2.60.40.10">
    <property type="entry name" value="Immunoglobulins"/>
    <property type="match status" value="1"/>
</dbReference>
<keyword evidence="14" id="KW-1133">Transmembrane helix</keyword>
<dbReference type="Pfam" id="PF07730">
    <property type="entry name" value="HisKA_3"/>
    <property type="match status" value="1"/>
</dbReference>
<evidence type="ECO:0000256" key="13">
    <source>
        <dbReference type="ARBA" id="ARBA00030800"/>
    </source>
</evidence>
<keyword evidence="14" id="KW-0472">Membrane</keyword>
<comment type="caution">
    <text evidence="17">The sequence shown here is derived from an EMBL/GenBank/DDBJ whole genome shotgun (WGS) entry which is preliminary data.</text>
</comment>
<evidence type="ECO:0000256" key="6">
    <source>
        <dbReference type="ARBA" id="ARBA00022485"/>
    </source>
</evidence>
<dbReference type="RefSeq" id="WP_125430211.1">
    <property type="nucleotide sequence ID" value="NZ_RWIS01000007.1"/>
</dbReference>
<dbReference type="InterPro" id="IPR013783">
    <property type="entry name" value="Ig-like_fold"/>
</dbReference>
<evidence type="ECO:0000313" key="17">
    <source>
        <dbReference type="EMBL" id="RSK32386.1"/>
    </source>
</evidence>
<keyword evidence="15" id="KW-0732">Signal</keyword>
<feature type="chain" id="PRO_5018704685" description="Oxygen sensor histidine kinase NreB" evidence="15">
    <location>
        <begin position="22"/>
        <end position="1016"/>
    </location>
</feature>
<name>A0A3R9UIK5_9BACT</name>
<evidence type="ECO:0000256" key="8">
    <source>
        <dbReference type="ARBA" id="ARBA00022553"/>
    </source>
</evidence>
<keyword evidence="7" id="KW-0963">Cytoplasm</keyword>
<dbReference type="GO" id="GO:0000155">
    <property type="term" value="F:phosphorelay sensor kinase activity"/>
    <property type="evidence" value="ECO:0007669"/>
    <property type="project" value="InterPro"/>
</dbReference>
<dbReference type="AlphaFoldDB" id="A0A3R9UIK5"/>
<dbReference type="PROSITE" id="PS50109">
    <property type="entry name" value="HIS_KIN"/>
    <property type="match status" value="1"/>
</dbReference>
<keyword evidence="8" id="KW-0597">Phosphoprotein</keyword>
<sequence length="1016" mass="111990">MWYRYLLRLLVMLGYSGALCAQPTPVFQTLTAQEGLAQNSVLAAVQDQRGFMWLGTQDGLTRYDGSQCRTFRNDPQRPGSLSSNFILSLTEDHTGTLWVGTGGGGVCRYSPLTGRFQVVQKSEPDTTGLADNFVRALLTDQRGRVWVGTEGGLHYWNAQAQRFRRLPPIGNGPGRDNSIRALAATPNGQLWIGTGAGQVAWLDTAQQRLHPLPSFRGASPITVLAAGPAGTLWVGTEANGVYQLTTTGTVLHTYQATAGGLATNSIRALCLAPDGRLWIGTATGLSFLQPGTQQITTVRQQPGQPLSLPSDAIQSITLDRLGMLWVGTDKGVARCDSRPPAFGSVPIGAPVGIWAVLEAPDGAVWAGTESRGLVRYHPATGQRQEFRYEARNPGSLSQDYVRALCLDRAGRLWVGTQNQGLDCLEPGSRQFRHFRHQPANPASLGDDFIRALYEDSRGRIWVGTEGGLSQYTPATGQFRHFRHDPGNAASLGNNFVRVMLEDRQRDILWIGTGGGGLNCLDMRTGRFRAYRANARDPRSLSSNFVRSILQDHAGHLWVGTEGGGLCRLDDAQKGRFTVFREPQGLPNDVVYGLLEDPQQYLWLSTNKGLARLAPATGQVLTFDQHAGLLQDEYNAGAAHRGQDGVLYFGGVNGLVAFRPAAIRPNTFVPPVVLTGLRRLNQPIDLPDTSITERRTLRLTPQDYVFTLEFAALNYRQPEKNRYAYLLEGFDPDWVPTGARHEATYSNLDPGTYTFRVRATNNDGLWNPVGAVLRIVVDPPWYHTWWFRIGLSWVVFAVLFLLYRLRVRQLLALEQVRHGIARDLHDDMGSTLSSISILSQIARTHQRQHRPEQAAAVLEQIGDSSRRMLDAMDDIVWAINPAHDGLDDVTARMRRLASEVLESAGIEFTFRADAALQSLRFDMRARREFFLLFKEAINNLVKYARCQHAAITLEYRQGRLLLTVQDDGVGFDPAAPAQGGGNGLTNMRTRAEALHGQLTIQSAPGKGTTLRLSIPMG</sequence>
<dbReference type="GO" id="GO:0016020">
    <property type="term" value="C:membrane"/>
    <property type="evidence" value="ECO:0007669"/>
    <property type="project" value="InterPro"/>
</dbReference>
<evidence type="ECO:0000256" key="1">
    <source>
        <dbReference type="ARBA" id="ARBA00000085"/>
    </source>
</evidence>
<dbReference type="GO" id="GO:0046983">
    <property type="term" value="F:protein dimerization activity"/>
    <property type="evidence" value="ECO:0007669"/>
    <property type="project" value="InterPro"/>
</dbReference>
<dbReference type="GO" id="GO:0051539">
    <property type="term" value="F:4 iron, 4 sulfur cluster binding"/>
    <property type="evidence" value="ECO:0007669"/>
    <property type="project" value="UniProtKB-KW"/>
</dbReference>
<dbReference type="Pfam" id="PF07495">
    <property type="entry name" value="Y_Y_Y"/>
    <property type="match status" value="1"/>
</dbReference>
<keyword evidence="11" id="KW-0411">Iron-sulfur</keyword>
<dbReference type="InterPro" id="IPR011712">
    <property type="entry name" value="Sig_transdc_His_kin_sub3_dim/P"/>
</dbReference>
<keyword evidence="14" id="KW-0812">Transmembrane</keyword>
<keyword evidence="18" id="KW-1185">Reference proteome</keyword>
<dbReference type="Pfam" id="PF02518">
    <property type="entry name" value="HATPase_c"/>
    <property type="match status" value="1"/>
</dbReference>
<evidence type="ECO:0000256" key="3">
    <source>
        <dbReference type="ARBA" id="ARBA00004496"/>
    </source>
</evidence>
<dbReference type="InterPro" id="IPR011110">
    <property type="entry name" value="Reg_prop"/>
</dbReference>
<gene>
    <name evidence="17" type="ORF">EI290_11675</name>
</gene>
<feature type="domain" description="Histidine kinase" evidence="16">
    <location>
        <begin position="822"/>
        <end position="1016"/>
    </location>
</feature>
<dbReference type="InterPro" id="IPR004358">
    <property type="entry name" value="Sig_transdc_His_kin-like_C"/>
</dbReference>
<keyword evidence="6" id="KW-0004">4Fe-4S</keyword>
<evidence type="ECO:0000256" key="5">
    <source>
        <dbReference type="ARBA" id="ARBA00017322"/>
    </source>
</evidence>
<feature type="transmembrane region" description="Helical" evidence="14">
    <location>
        <begin position="784"/>
        <end position="802"/>
    </location>
</feature>
<dbReference type="GO" id="GO:0046872">
    <property type="term" value="F:metal ion binding"/>
    <property type="evidence" value="ECO:0007669"/>
    <property type="project" value="UniProtKB-KW"/>
</dbReference>
<evidence type="ECO:0000256" key="7">
    <source>
        <dbReference type="ARBA" id="ARBA00022490"/>
    </source>
</evidence>
<dbReference type="OrthoDB" id="9797097at2"/>
<dbReference type="PANTHER" id="PTHR43547:SF2">
    <property type="entry name" value="HYBRID SIGNAL TRANSDUCTION HISTIDINE KINASE C"/>
    <property type="match status" value="1"/>
</dbReference>
<dbReference type="EC" id="2.7.13.3" evidence="4"/>
<evidence type="ECO:0000313" key="18">
    <source>
        <dbReference type="Proteomes" id="UP000280066"/>
    </source>
</evidence>
<organism evidence="17 18">
    <name type="scientific">Hymenobacter metallilatus</name>
    <dbReference type="NCBI Taxonomy" id="2493666"/>
    <lineage>
        <taxon>Bacteria</taxon>
        <taxon>Pseudomonadati</taxon>
        <taxon>Bacteroidota</taxon>
        <taxon>Cytophagia</taxon>
        <taxon>Cytophagales</taxon>
        <taxon>Hymenobacteraceae</taxon>
        <taxon>Hymenobacter</taxon>
    </lineage>
</organism>
<dbReference type="Gene3D" id="1.20.5.1930">
    <property type="match status" value="1"/>
</dbReference>
<dbReference type="Gene3D" id="2.130.10.10">
    <property type="entry name" value="YVTN repeat-like/Quinoprotein amine dehydrogenase"/>
    <property type="match status" value="3"/>
</dbReference>
<dbReference type="Proteomes" id="UP000280066">
    <property type="component" value="Unassembled WGS sequence"/>
</dbReference>
<dbReference type="CDD" id="cd00146">
    <property type="entry name" value="PKD"/>
    <property type="match status" value="1"/>
</dbReference>
<evidence type="ECO:0000256" key="12">
    <source>
        <dbReference type="ARBA" id="ARBA00024827"/>
    </source>
</evidence>
<feature type="signal peptide" evidence="15">
    <location>
        <begin position="1"/>
        <end position="21"/>
    </location>
</feature>
<dbReference type="Gene3D" id="3.30.565.10">
    <property type="entry name" value="Histidine kinase-like ATPase, C-terminal domain"/>
    <property type="match status" value="1"/>
</dbReference>
<dbReference type="CDD" id="cd16917">
    <property type="entry name" value="HATPase_UhpB-NarQ-NarX-like"/>
    <property type="match status" value="1"/>
</dbReference>